<evidence type="ECO:0000313" key="3">
    <source>
        <dbReference type="RefSeq" id="XP_029637037.1"/>
    </source>
</evidence>
<sequence length="204" mass="22815">MGTGASSAGNFKAGATPGKVSPKSTLRNQGNIVYANIVPESNVVRMDPRPNNAAFLCGDVNGWNHVVWKGSHETSRRASFSDEIPTYDGVTSFVNQIVGFGHSCELSKCSRNLEDGEYRCKLKDTLRRSRQSSIDTISDVGRDMKTSFERKSLGRPFTYRTFSEKSWRRQCMDPGTVAARINRKLLTTARDLKTAKHRQTEIYL</sequence>
<accession>A0A6P7SF98</accession>
<evidence type="ECO:0000256" key="1">
    <source>
        <dbReference type="SAM" id="MobiDB-lite"/>
    </source>
</evidence>
<dbReference type="KEGG" id="osn:115212316"/>
<name>A0A6P7SF98_9MOLL</name>
<gene>
    <name evidence="3" type="primary">LOC115212316</name>
</gene>
<keyword evidence="2" id="KW-1185">Reference proteome</keyword>
<protein>
    <submittedName>
        <fullName evidence="3">Uncharacterized protein LOC115212316</fullName>
    </submittedName>
</protein>
<dbReference type="Proteomes" id="UP000515154">
    <property type="component" value="Linkage group LG5"/>
</dbReference>
<dbReference type="RefSeq" id="XP_029637037.1">
    <property type="nucleotide sequence ID" value="XM_029781177.2"/>
</dbReference>
<evidence type="ECO:0000313" key="2">
    <source>
        <dbReference type="Proteomes" id="UP000515154"/>
    </source>
</evidence>
<dbReference type="AlphaFoldDB" id="A0A6P7SF98"/>
<reference evidence="3" key="1">
    <citation type="submission" date="2025-08" db="UniProtKB">
        <authorList>
            <consortium name="RefSeq"/>
        </authorList>
    </citation>
    <scope>IDENTIFICATION</scope>
</reference>
<feature type="region of interest" description="Disordered" evidence="1">
    <location>
        <begin position="1"/>
        <end position="25"/>
    </location>
</feature>
<proteinExistence type="predicted"/>
<organism evidence="2 3">
    <name type="scientific">Octopus sinensis</name>
    <name type="common">East Asian common octopus</name>
    <dbReference type="NCBI Taxonomy" id="2607531"/>
    <lineage>
        <taxon>Eukaryota</taxon>
        <taxon>Metazoa</taxon>
        <taxon>Spiralia</taxon>
        <taxon>Lophotrochozoa</taxon>
        <taxon>Mollusca</taxon>
        <taxon>Cephalopoda</taxon>
        <taxon>Coleoidea</taxon>
        <taxon>Octopodiformes</taxon>
        <taxon>Octopoda</taxon>
        <taxon>Incirrata</taxon>
        <taxon>Octopodidae</taxon>
        <taxon>Octopus</taxon>
    </lineage>
</organism>